<dbReference type="Proteomes" id="UP000036756">
    <property type="component" value="Unassembled WGS sequence"/>
</dbReference>
<protein>
    <submittedName>
        <fullName evidence="1">Uncharacterized protein</fullName>
    </submittedName>
</protein>
<proteinExistence type="predicted"/>
<dbReference type="OrthoDB" id="9815473at2"/>
<gene>
    <name evidence="1" type="ORF">CLCY_7c00590</name>
</gene>
<evidence type="ECO:0000313" key="1">
    <source>
        <dbReference type="EMBL" id="KMT23012.1"/>
    </source>
</evidence>
<keyword evidence="2" id="KW-1185">Reference proteome</keyword>
<organism evidence="1 2">
    <name type="scientific">Clostridium cylindrosporum DSM 605</name>
    <dbReference type="NCBI Taxonomy" id="1121307"/>
    <lineage>
        <taxon>Bacteria</taxon>
        <taxon>Bacillati</taxon>
        <taxon>Bacillota</taxon>
        <taxon>Clostridia</taxon>
        <taxon>Eubacteriales</taxon>
        <taxon>Clostridiaceae</taxon>
        <taxon>Clostridium</taxon>
    </lineage>
</organism>
<dbReference type="RefSeq" id="WP_048569398.1">
    <property type="nucleotide sequence ID" value="NZ_LFVU01000003.1"/>
</dbReference>
<dbReference type="PATRIC" id="fig|1121307.3.peg.2341"/>
<dbReference type="AlphaFoldDB" id="A0A0J8DB12"/>
<dbReference type="STRING" id="1121307.CLCY_7c00590"/>
<sequence>MKLIYEGVDITKGVDIMHAVICDNAGGKSDDLEIIFSDRERNWSRWNPKKGDKIILSKDAFSSGNMYVDDFSLYNGKFKMKAKSLPLHAKTPKVNMWEEIRFIKLAEDMAKEVGLKLETYDIKDYLYKRIDQVDINNIEFLNQRCILEGYGLKVTDDKAIIYDERVFERYKPVIDIYEDMLYSNYEFKSSSFGLYSSCSLSYLTSDNKLINYVYSPNNAPNGTVMKTNIRATNLAEAERYTKNLLRSTNKFEYTGNFSIDLNTSLAATNIVDVKDLGSFSGRYFIESIRHNLINNISSVSSRKIMEELL</sequence>
<dbReference type="EMBL" id="LFVU01000003">
    <property type="protein sequence ID" value="KMT23012.1"/>
    <property type="molecule type" value="Genomic_DNA"/>
</dbReference>
<reference evidence="1 2" key="1">
    <citation type="submission" date="2015-06" db="EMBL/GenBank/DDBJ databases">
        <title>Draft genome sequence of the purine-degrading Clostridium cylindrosporum HC-1 (DSM 605).</title>
        <authorList>
            <person name="Poehlein A."/>
            <person name="Schiel-Bengelsdorf B."/>
            <person name="Bengelsdorf F."/>
            <person name="Daniel R."/>
            <person name="Duerre P."/>
        </authorList>
    </citation>
    <scope>NUCLEOTIDE SEQUENCE [LARGE SCALE GENOMIC DNA]</scope>
    <source>
        <strain evidence="1 2">DSM 605</strain>
    </source>
</reference>
<accession>A0A0J8DB12</accession>
<comment type="caution">
    <text evidence="1">The sequence shown here is derived from an EMBL/GenBank/DDBJ whole genome shotgun (WGS) entry which is preliminary data.</text>
</comment>
<name>A0A0J8DB12_CLOCY</name>
<evidence type="ECO:0000313" key="2">
    <source>
        <dbReference type="Proteomes" id="UP000036756"/>
    </source>
</evidence>